<dbReference type="Proteomes" id="UP001152049">
    <property type="component" value="Unassembled WGS sequence"/>
</dbReference>
<dbReference type="InterPro" id="IPR053157">
    <property type="entry name" value="Sterol_Uptake_Regulator"/>
</dbReference>
<dbReference type="PANTHER" id="PTHR47784">
    <property type="entry name" value="STEROL UPTAKE CONTROL PROTEIN 2"/>
    <property type="match status" value="1"/>
</dbReference>
<reference evidence="1" key="1">
    <citation type="submission" date="2022-09" db="EMBL/GenBank/DDBJ databases">
        <title>Fusarium specimens isolated from Avocado Roots.</title>
        <authorList>
            <person name="Stajich J."/>
            <person name="Roper C."/>
            <person name="Heimlech-Rivalta G."/>
        </authorList>
    </citation>
    <scope>NUCLEOTIDE SEQUENCE</scope>
    <source>
        <strain evidence="1">CF00136</strain>
    </source>
</reference>
<dbReference type="AlphaFoldDB" id="A0A9W8S9M2"/>
<proteinExistence type="predicted"/>
<dbReference type="EMBL" id="JAOQAZ010000004">
    <property type="protein sequence ID" value="KAJ4267136.1"/>
    <property type="molecule type" value="Genomic_DNA"/>
</dbReference>
<name>A0A9W8S9M2_9HYPO</name>
<accession>A0A9W8S9M2</accession>
<organism evidence="1 2">
    <name type="scientific">Fusarium torreyae</name>
    <dbReference type="NCBI Taxonomy" id="1237075"/>
    <lineage>
        <taxon>Eukaryota</taxon>
        <taxon>Fungi</taxon>
        <taxon>Dikarya</taxon>
        <taxon>Ascomycota</taxon>
        <taxon>Pezizomycotina</taxon>
        <taxon>Sordariomycetes</taxon>
        <taxon>Hypocreomycetidae</taxon>
        <taxon>Hypocreales</taxon>
        <taxon>Nectriaceae</taxon>
        <taxon>Fusarium</taxon>
    </lineage>
</organism>
<gene>
    <name evidence="1" type="ORF">NW762_003235</name>
</gene>
<protein>
    <submittedName>
        <fullName evidence="1">Uncharacterized protein</fullName>
    </submittedName>
</protein>
<dbReference type="OrthoDB" id="5386330at2759"/>
<dbReference type="PANTHER" id="PTHR47784:SF13">
    <property type="entry name" value="ZN(II)2CYS6 TRANSCRIPTION FACTOR (EUROFUNG)"/>
    <property type="match status" value="1"/>
</dbReference>
<evidence type="ECO:0000313" key="2">
    <source>
        <dbReference type="Proteomes" id="UP001152049"/>
    </source>
</evidence>
<comment type="caution">
    <text evidence="1">The sequence shown here is derived from an EMBL/GenBank/DDBJ whole genome shotgun (WGS) entry which is preliminary data.</text>
</comment>
<dbReference type="GO" id="GO:0001228">
    <property type="term" value="F:DNA-binding transcription activator activity, RNA polymerase II-specific"/>
    <property type="evidence" value="ECO:0007669"/>
    <property type="project" value="TreeGrafter"/>
</dbReference>
<keyword evidence="2" id="KW-1185">Reference proteome</keyword>
<evidence type="ECO:0000313" key="1">
    <source>
        <dbReference type="EMBL" id="KAJ4267136.1"/>
    </source>
</evidence>
<sequence length="216" mass="23996">MVQFRKEAEDINESNWQSVRPFAFLMSIYTLSLPLLDEAPKGPDTFLDEMIRVLNLLRGVRIFTSLTDQILSESKDSRANSEALHMASQEDSDIDQVVANLVAQVRVSGDDMQTRQVNLSAIDGLRKASDLNFILSLKPIIWPCTVESDFCALLERRNPTSMVILAHFAVVLDQCKSLWWCADLGSRTIAAIKALLPSDVLGAIAYPLGKINANSK</sequence>